<feature type="compositionally biased region" description="Basic and acidic residues" evidence="6">
    <location>
        <begin position="1554"/>
        <end position="1564"/>
    </location>
</feature>
<feature type="compositionally biased region" description="Basic and acidic residues" evidence="6">
    <location>
        <begin position="1313"/>
        <end position="1327"/>
    </location>
</feature>
<keyword evidence="3" id="KW-0238">DNA-binding</keyword>
<evidence type="ECO:0000256" key="4">
    <source>
        <dbReference type="ARBA" id="ARBA00023163"/>
    </source>
</evidence>
<feature type="region of interest" description="Disordered" evidence="6">
    <location>
        <begin position="1253"/>
        <end position="1273"/>
    </location>
</feature>
<feature type="compositionally biased region" description="Basic residues" evidence="6">
    <location>
        <begin position="1486"/>
        <end position="1502"/>
    </location>
</feature>
<feature type="region of interest" description="Disordered" evidence="6">
    <location>
        <begin position="849"/>
        <end position="912"/>
    </location>
</feature>
<feature type="compositionally biased region" description="Basic and acidic residues" evidence="6">
    <location>
        <begin position="673"/>
        <end position="682"/>
    </location>
</feature>
<feature type="region of interest" description="Disordered" evidence="6">
    <location>
        <begin position="948"/>
        <end position="976"/>
    </location>
</feature>
<feature type="compositionally biased region" description="Polar residues" evidence="6">
    <location>
        <begin position="1048"/>
        <end position="1057"/>
    </location>
</feature>
<evidence type="ECO:0000259" key="8">
    <source>
        <dbReference type="Pfam" id="PF20222"/>
    </source>
</evidence>
<evidence type="ECO:0000256" key="1">
    <source>
        <dbReference type="ARBA" id="ARBA00004123"/>
    </source>
</evidence>
<dbReference type="Proteomes" id="UP001174934">
    <property type="component" value="Unassembled WGS sequence"/>
</dbReference>
<dbReference type="Pfam" id="PF04182">
    <property type="entry name" value="B-block_TFIIIC"/>
    <property type="match status" value="1"/>
</dbReference>
<dbReference type="GO" id="GO:0042791">
    <property type="term" value="P:5S class rRNA transcription by RNA polymerase III"/>
    <property type="evidence" value="ECO:0007669"/>
    <property type="project" value="TreeGrafter"/>
</dbReference>
<feature type="compositionally biased region" description="Basic and acidic residues" evidence="6">
    <location>
        <begin position="1396"/>
        <end position="1420"/>
    </location>
</feature>
<feature type="region of interest" description="Disordered" evidence="6">
    <location>
        <begin position="1553"/>
        <end position="1595"/>
    </location>
</feature>
<gene>
    <name evidence="9" type="ORF">B0T17DRAFT_657059</name>
</gene>
<keyword evidence="10" id="KW-1185">Reference proteome</keyword>
<name>A0AA39WII2_9PEZI</name>
<dbReference type="PANTHER" id="PTHR15180">
    <property type="entry name" value="GENERAL TRANSCRIPTION FACTOR 3C POLYPEPTIDE 1"/>
    <property type="match status" value="1"/>
</dbReference>
<proteinExistence type="predicted"/>
<accession>A0AA39WII2</accession>
<keyword evidence="4" id="KW-0804">Transcription</keyword>
<feature type="region of interest" description="Disordered" evidence="6">
    <location>
        <begin position="1482"/>
        <end position="1512"/>
    </location>
</feature>
<dbReference type="GO" id="GO:0003677">
    <property type="term" value="F:DNA binding"/>
    <property type="evidence" value="ECO:0007669"/>
    <property type="project" value="UniProtKB-KW"/>
</dbReference>
<evidence type="ECO:0000256" key="5">
    <source>
        <dbReference type="ARBA" id="ARBA00023242"/>
    </source>
</evidence>
<feature type="compositionally biased region" description="Low complexity" evidence="6">
    <location>
        <begin position="730"/>
        <end position="743"/>
    </location>
</feature>
<feature type="region of interest" description="Disordered" evidence="6">
    <location>
        <begin position="1312"/>
        <end position="1364"/>
    </location>
</feature>
<feature type="region of interest" description="Disordered" evidence="6">
    <location>
        <begin position="999"/>
        <end position="1113"/>
    </location>
</feature>
<evidence type="ECO:0000313" key="10">
    <source>
        <dbReference type="Proteomes" id="UP001174934"/>
    </source>
</evidence>
<feature type="compositionally biased region" description="Basic and acidic residues" evidence="6">
    <location>
        <begin position="1058"/>
        <end position="1082"/>
    </location>
</feature>
<dbReference type="PANTHER" id="PTHR15180:SF1">
    <property type="entry name" value="GENERAL TRANSCRIPTION FACTOR 3C POLYPEPTIDE 1"/>
    <property type="match status" value="1"/>
</dbReference>
<sequence>MSGAGLEVLLEGLIPEIAYSGEKGVPIDSLLNVVRRYHNSLGIEDAAPQGDAQGGGDLASSCSKAEMTSARWAWDWLRSRPQILINGNKRWNRLQLSEVLALPEAKFEEAAPSDAQPAAPPPKPASKSSQKKEHKTKKSLSVRPRIYPSEDLVWQTLTRHGVDYKRVPVLEWKCLLGIASVRGEGILQSDLRRLVDQDKRSLPKRTDSLAKKGYIAKRTIVVQKMKTSKLWLIDFAPPILETESGGLDLSVETLTKDLEPVAWHDRWTGNNIDMEAFGRTFVAIVKSWGVIRYSDLRYKMGVGGKPWQMKTLAKNSQRFVDMGVLKYTAATFPGSRKVFKDCLKFIRDPRSEEWERWLATGKKTSQYSDATRNREPKPNALALYGKDGPGIQENSSRHKGLRIFSGWTPEKPLAQNVFEVIQSAGPEGASNPEVSVATVGYGFRRYMASHLTKVAETQQPPHLKKFQIVSELVRTGKTSAYMFSAPEACRSKDKTAATQSQAAARGTAEANEQTNGAAAPHGSSPPTSAYAYGFGAIRPRAFPEKQRLSLSELSRMARKPGVMAKRRGRFSTRTENVLAEGAPNTGDAVDEDDEPRKAVRRGRPPKRRLEETEEQDEEMADGDTREISQPAVEPDATTTRTEPSSATPEVQPDAAAGTEAKVADDSVIQVIPDESREADLVPHKRIPTEAFRGVPGSLHPTPRRLGRPKPSVVMIFRSEKLKTREISNLSGPSESGPSEQSQSPIKIELGEVDTGEADTGEASTTADGGVILGEPATPQSISEEPDSVPVRSEPSRGRGRGRGGARGGGRGRGGRRAQALAAGGKPYVCETCGGAWKNDIGLKYHQTKALTPCNPNFDPASVLDRGRKRRKLSPVPATPPTAASDAGGDEVVSTRPRGTPRVPKAERPVEPPRPKVRQALRSLQTREQTFRGFAFDNFPEPAEYIRPVRTVRRPEPAGPQNGSVPRPAEETDGDKPNMGIGYLLNNNNVPSNSNIALPHHDHMETDDHMPVNMEGTPLHGLTSTMASKPDEEHVHHQPEQHRYPSPNPSTSGNNTHAQEGEEHENERPHSSLWVEDDKRDEPYNEQILENRPTEPNDANGRMINPFKPSTDYDRMTTDAKRKTAQAMDIINYLLDENDGAFPGDKALFYALTKVFLKEFRNQPPPTWKNFYSAVRTLEVRKQALLHTHMLRTERGKMVSIYLLVRAGIDQNDKAPTQLRRKLTEFYPKIYIPEAFSPTQEELAMLQELEGIPASPQKEIKPNRNGQKFRSRRKIDRVEVLHAPYYTQNANGNAHEPNPFWARASEQLLPQKETSLDDRKRSASEELNGKPPTKRQKKKAEETLDEQNEPQASHDPNFIPIDPELVAGGNQILPSADVIAENDDQVQEDTQTQQDGLQKDGPQKDDQKKTVQEKDGLEKPPKRIPLHSNGSFAMKRRRTRKTSSSDQPRKPRPHHPAYALDGSSFVNPGSPSVIEAIKAYGLLPSRPGKRNGPKVSSHPKKMGKLPTQLGRARNPGLASLPGYFFDYVVGQWKSAPDPRVVEFRFLKPNIFLEDENTKEGGDGQGRDSTLSSPESSSDSGAVESVTQTDSRVESPKEFTFVPSMTLDISSEGSYSLPIIERNDNASFTLKGLMPTRQSIFAQNIPSSAEEMIRGKKGREFDTEKWADQHWGKFFSIIHGCSKWELSPHGTSVLLGGSVVPDYMFINVSSSSSKATMRPIIARWSDDTQYGLDTLPYGELEDLCEDDEDSDIERTEPRPTKKRRITKNYKRRMGVGGRPTKFKLHGIKTGRELSAYPKNTDDFLRIPGDEAEELDWTSENTRLTAFIVVTTLLGGVDRVVDWGLMMRLFPDLTISQLRHSWCALKKDRQSTIVSLTDKFRRSFLKAYESGELLPIDFNNTLAYDWKYLIKWTAGLDGFERANLPASRKVLGDNYDLPGSKYENREWREAYYHVQRSVFNKFQDATSEALAFPADGMVKPTPDVDLDVAMSWTRSLSVTPTSAYTNEQLIKRRNSLYHGLSRVEISELIVRGVDQLQRDGVISKCTPKWSNGRKWRFNHRVPETLDKVAQEDRLAKAVAFKRELDEAFRAGQKKRVTYITNDGMIMALLNLQAHGRVRVETTGQPNVPMGHEPGNYETRKYTKKYLHFRLDIVPTELYVYDDAQEIVEMRKRVEAAHPPTRGHGGAIPAWCDVCEQVNYGRWLKYLSAVMVTLASRGSMRPDELVKTLKPTIMLFEAELIYGWAEKLGLLVPQMDGMAGAVTEWWWMAADAQKKRGEQVAVVVPTDKARKPLPSARRVIEVDGEEA</sequence>
<evidence type="ECO:0000256" key="2">
    <source>
        <dbReference type="ARBA" id="ARBA00022553"/>
    </source>
</evidence>
<feature type="compositionally biased region" description="Basic and acidic residues" evidence="6">
    <location>
        <begin position="1028"/>
        <end position="1042"/>
    </location>
</feature>
<dbReference type="Pfam" id="PF20222">
    <property type="entry name" value="DUF6581"/>
    <property type="match status" value="1"/>
</dbReference>
<feature type="region of interest" description="Disordered" evidence="6">
    <location>
        <begin position="489"/>
        <end position="526"/>
    </location>
</feature>
<dbReference type="GO" id="GO:0000127">
    <property type="term" value="C:transcription factor TFIIIC complex"/>
    <property type="evidence" value="ECO:0007669"/>
    <property type="project" value="InterPro"/>
</dbReference>
<feature type="region of interest" description="Disordered" evidence="6">
    <location>
        <begin position="552"/>
        <end position="822"/>
    </location>
</feature>
<feature type="compositionally biased region" description="Acidic residues" evidence="6">
    <location>
        <begin position="611"/>
        <end position="621"/>
    </location>
</feature>
<feature type="region of interest" description="Disordered" evidence="6">
    <location>
        <begin position="109"/>
        <end position="141"/>
    </location>
</feature>
<evidence type="ECO:0000256" key="3">
    <source>
        <dbReference type="ARBA" id="ARBA00023125"/>
    </source>
</evidence>
<feature type="compositionally biased region" description="Acidic residues" evidence="6">
    <location>
        <begin position="750"/>
        <end position="759"/>
    </location>
</feature>
<feature type="compositionally biased region" description="Low complexity" evidence="6">
    <location>
        <begin position="1566"/>
        <end position="1585"/>
    </location>
</feature>
<dbReference type="InterPro" id="IPR007309">
    <property type="entry name" value="TFIIIC_Bblock-bd"/>
</dbReference>
<reference evidence="9" key="1">
    <citation type="submission" date="2023-06" db="EMBL/GenBank/DDBJ databases">
        <title>Genome-scale phylogeny and comparative genomics of the fungal order Sordariales.</title>
        <authorList>
            <consortium name="Lawrence Berkeley National Laboratory"/>
            <person name="Hensen N."/>
            <person name="Bonometti L."/>
            <person name="Westerberg I."/>
            <person name="Brannstrom I.O."/>
            <person name="Guillou S."/>
            <person name="Cros-Aarteil S."/>
            <person name="Calhoun S."/>
            <person name="Haridas S."/>
            <person name="Kuo A."/>
            <person name="Mondo S."/>
            <person name="Pangilinan J."/>
            <person name="Riley R."/>
            <person name="LaButti K."/>
            <person name="Andreopoulos B."/>
            <person name="Lipzen A."/>
            <person name="Chen C."/>
            <person name="Yanf M."/>
            <person name="Daum C."/>
            <person name="Ng V."/>
            <person name="Clum A."/>
            <person name="Steindorff A."/>
            <person name="Ohm R."/>
            <person name="Martin F."/>
            <person name="Silar P."/>
            <person name="Natvig D."/>
            <person name="Lalanne C."/>
            <person name="Gautier V."/>
            <person name="Ament-velasquez S.L."/>
            <person name="Kruys A."/>
            <person name="Hutchinson M.I."/>
            <person name="Powell A.J."/>
            <person name="Barry K."/>
            <person name="Miller A.N."/>
            <person name="Grigoriev I.V."/>
            <person name="Debuchy R."/>
            <person name="Gladieux P."/>
            <person name="Thoren M.H."/>
            <person name="Johannesson H."/>
        </authorList>
    </citation>
    <scope>NUCLEOTIDE SEQUENCE</scope>
    <source>
        <strain evidence="9">SMH3391-2</strain>
    </source>
</reference>
<feature type="compositionally biased region" description="Polar residues" evidence="6">
    <location>
        <begin position="636"/>
        <end position="648"/>
    </location>
</feature>
<dbReference type="InterPro" id="IPR046488">
    <property type="entry name" value="Sfc3/Tfc3_C"/>
</dbReference>
<evidence type="ECO:0000259" key="7">
    <source>
        <dbReference type="Pfam" id="PF04182"/>
    </source>
</evidence>
<feature type="domain" description="Transcription factor tau subunit sfc3/Tfc3 C-terminal" evidence="8">
    <location>
        <begin position="1813"/>
        <end position="2222"/>
    </location>
</feature>
<keyword evidence="5" id="KW-0539">Nucleus</keyword>
<evidence type="ECO:0000313" key="9">
    <source>
        <dbReference type="EMBL" id="KAK0616021.1"/>
    </source>
</evidence>
<dbReference type="InterPro" id="IPR044210">
    <property type="entry name" value="Tfc3-like"/>
</dbReference>
<evidence type="ECO:0000256" key="6">
    <source>
        <dbReference type="SAM" id="MobiDB-lite"/>
    </source>
</evidence>
<organism evidence="9 10">
    <name type="scientific">Bombardia bombarda</name>
    <dbReference type="NCBI Taxonomy" id="252184"/>
    <lineage>
        <taxon>Eukaryota</taxon>
        <taxon>Fungi</taxon>
        <taxon>Dikarya</taxon>
        <taxon>Ascomycota</taxon>
        <taxon>Pezizomycotina</taxon>
        <taxon>Sordariomycetes</taxon>
        <taxon>Sordariomycetidae</taxon>
        <taxon>Sordariales</taxon>
        <taxon>Lasiosphaeriaceae</taxon>
        <taxon>Bombardia</taxon>
    </lineage>
</organism>
<feature type="compositionally biased region" description="Basic and acidic residues" evidence="6">
    <location>
        <begin position="903"/>
        <end position="912"/>
    </location>
</feature>
<keyword evidence="2" id="KW-0597">Phosphoprotein</keyword>
<comment type="subcellular location">
    <subcellularLocation>
        <location evidence="1">Nucleus</location>
    </subcellularLocation>
</comment>
<comment type="caution">
    <text evidence="9">The sequence shown here is derived from an EMBL/GenBank/DDBJ whole genome shotgun (WGS) entry which is preliminary data.</text>
</comment>
<feature type="domain" description="B-block binding subunit of TFIIIC" evidence="7">
    <location>
        <begin position="170"/>
        <end position="236"/>
    </location>
</feature>
<dbReference type="GO" id="GO:0006384">
    <property type="term" value="P:transcription initiation at RNA polymerase III promoter"/>
    <property type="evidence" value="ECO:0007669"/>
    <property type="project" value="InterPro"/>
</dbReference>
<feature type="compositionally biased region" description="Basic and acidic residues" evidence="6">
    <location>
        <begin position="999"/>
        <end position="1009"/>
    </location>
</feature>
<feature type="region of interest" description="Disordered" evidence="6">
    <location>
        <begin position="1383"/>
        <end position="1463"/>
    </location>
</feature>
<dbReference type="GO" id="GO:0005634">
    <property type="term" value="C:nucleus"/>
    <property type="evidence" value="ECO:0007669"/>
    <property type="project" value="UniProtKB-SubCell"/>
</dbReference>
<protein>
    <submittedName>
        <fullName evidence="9">Uncharacterized protein</fullName>
    </submittedName>
</protein>
<dbReference type="EMBL" id="JAULSR010000006">
    <property type="protein sequence ID" value="KAK0616021.1"/>
    <property type="molecule type" value="Genomic_DNA"/>
</dbReference>